<keyword evidence="1" id="KW-0732">Signal</keyword>
<comment type="caution">
    <text evidence="2">The sequence shown here is derived from an EMBL/GenBank/DDBJ whole genome shotgun (WGS) entry which is preliminary data.</text>
</comment>
<dbReference type="Proteomes" id="UP000697710">
    <property type="component" value="Unassembled WGS sequence"/>
</dbReference>
<proteinExistence type="predicted"/>
<evidence type="ECO:0000313" key="2">
    <source>
        <dbReference type="EMBL" id="MCA9730462.1"/>
    </source>
</evidence>
<evidence type="ECO:0000313" key="3">
    <source>
        <dbReference type="Proteomes" id="UP000697710"/>
    </source>
</evidence>
<feature type="non-terminal residue" evidence="2">
    <location>
        <position position="163"/>
    </location>
</feature>
<sequence>MSKKTLAILLSLGLSTAALAGSERWDGYTGNPNNHPPADRSELLFRGDLTPELGLGCSNASGTSGGPNDVAVGVTSTMTPPIAITSHYYNIFTQVSPNISQLDFVLWQGGAAPGAEIGRVSIAPEWGAGDHTVAIAGLEVSSSQVYFGQNHNQADVGMRWGAD</sequence>
<accession>A0A956M5H1</accession>
<organism evidence="2 3">
    <name type="scientific">Eiseniibacteriota bacterium</name>
    <dbReference type="NCBI Taxonomy" id="2212470"/>
    <lineage>
        <taxon>Bacteria</taxon>
        <taxon>Candidatus Eiseniibacteriota</taxon>
    </lineage>
</organism>
<dbReference type="AlphaFoldDB" id="A0A956M5H1"/>
<feature type="chain" id="PRO_5037866973" evidence="1">
    <location>
        <begin position="21"/>
        <end position="163"/>
    </location>
</feature>
<reference evidence="2" key="1">
    <citation type="submission" date="2020-04" db="EMBL/GenBank/DDBJ databases">
        <authorList>
            <person name="Zhang T."/>
        </authorList>
    </citation>
    <scope>NUCLEOTIDE SEQUENCE</scope>
    <source>
        <strain evidence="2">HKST-UBA01</strain>
    </source>
</reference>
<dbReference type="EMBL" id="JAGQHR010001233">
    <property type="protein sequence ID" value="MCA9730462.1"/>
    <property type="molecule type" value="Genomic_DNA"/>
</dbReference>
<protein>
    <submittedName>
        <fullName evidence="2">Uncharacterized protein</fullName>
    </submittedName>
</protein>
<name>A0A956M5H1_UNCEI</name>
<reference evidence="2" key="2">
    <citation type="journal article" date="2021" name="Microbiome">
        <title>Successional dynamics and alternative stable states in a saline activated sludge microbial community over 9 years.</title>
        <authorList>
            <person name="Wang Y."/>
            <person name="Ye J."/>
            <person name="Ju F."/>
            <person name="Liu L."/>
            <person name="Boyd J.A."/>
            <person name="Deng Y."/>
            <person name="Parks D.H."/>
            <person name="Jiang X."/>
            <person name="Yin X."/>
            <person name="Woodcroft B.J."/>
            <person name="Tyson G.W."/>
            <person name="Hugenholtz P."/>
            <person name="Polz M.F."/>
            <person name="Zhang T."/>
        </authorList>
    </citation>
    <scope>NUCLEOTIDE SEQUENCE</scope>
    <source>
        <strain evidence="2">HKST-UBA01</strain>
    </source>
</reference>
<gene>
    <name evidence="2" type="ORF">KC729_22480</name>
</gene>
<evidence type="ECO:0000256" key="1">
    <source>
        <dbReference type="SAM" id="SignalP"/>
    </source>
</evidence>
<feature type="signal peptide" evidence="1">
    <location>
        <begin position="1"/>
        <end position="20"/>
    </location>
</feature>